<evidence type="ECO:0000313" key="3">
    <source>
        <dbReference type="Proteomes" id="UP001054945"/>
    </source>
</evidence>
<dbReference type="Proteomes" id="UP001054945">
    <property type="component" value="Unassembled WGS sequence"/>
</dbReference>
<accession>A0AAV4NMW1</accession>
<name>A0AAV4NMW1_CAEEX</name>
<organism evidence="2 3">
    <name type="scientific">Caerostris extrusa</name>
    <name type="common">Bark spider</name>
    <name type="synonym">Caerostris bankana</name>
    <dbReference type="NCBI Taxonomy" id="172846"/>
    <lineage>
        <taxon>Eukaryota</taxon>
        <taxon>Metazoa</taxon>
        <taxon>Ecdysozoa</taxon>
        <taxon>Arthropoda</taxon>
        <taxon>Chelicerata</taxon>
        <taxon>Arachnida</taxon>
        <taxon>Araneae</taxon>
        <taxon>Araneomorphae</taxon>
        <taxon>Entelegynae</taxon>
        <taxon>Araneoidea</taxon>
        <taxon>Araneidae</taxon>
        <taxon>Caerostris</taxon>
    </lineage>
</organism>
<feature type="compositionally biased region" description="Polar residues" evidence="1">
    <location>
        <begin position="1"/>
        <end position="21"/>
    </location>
</feature>
<evidence type="ECO:0000313" key="2">
    <source>
        <dbReference type="EMBL" id="GIX86137.1"/>
    </source>
</evidence>
<feature type="region of interest" description="Disordered" evidence="1">
    <location>
        <begin position="1"/>
        <end position="27"/>
    </location>
</feature>
<reference evidence="2 3" key="1">
    <citation type="submission" date="2021-06" db="EMBL/GenBank/DDBJ databases">
        <title>Caerostris extrusa draft genome.</title>
        <authorList>
            <person name="Kono N."/>
            <person name="Arakawa K."/>
        </authorList>
    </citation>
    <scope>NUCLEOTIDE SEQUENCE [LARGE SCALE GENOMIC DNA]</scope>
</reference>
<gene>
    <name evidence="2" type="ORF">CEXT_188841</name>
</gene>
<proteinExistence type="predicted"/>
<comment type="caution">
    <text evidence="2">The sequence shown here is derived from an EMBL/GenBank/DDBJ whole genome shotgun (WGS) entry which is preliminary data.</text>
</comment>
<dbReference type="EMBL" id="BPLR01021115">
    <property type="protein sequence ID" value="GIX86137.1"/>
    <property type="molecule type" value="Genomic_DNA"/>
</dbReference>
<evidence type="ECO:0000256" key="1">
    <source>
        <dbReference type="SAM" id="MobiDB-lite"/>
    </source>
</evidence>
<protein>
    <submittedName>
        <fullName evidence="2">Uncharacterized protein</fullName>
    </submittedName>
</protein>
<dbReference type="AlphaFoldDB" id="A0AAV4NMW1"/>
<keyword evidence="3" id="KW-1185">Reference proteome</keyword>
<sequence>MTPNRTNSTPPDSFGPQSTLRPTPYPYSAERMQPRLFTPSAFPVRPLFPPRDAIGPGFPRCKNVLTLTMEPVVVVVAGLVVVVGRTT</sequence>